<feature type="non-terminal residue" evidence="1">
    <location>
        <position position="1"/>
    </location>
</feature>
<comment type="caution">
    <text evidence="1">The sequence shown here is derived from an EMBL/GenBank/DDBJ whole genome shotgun (WGS) entry which is preliminary data.</text>
</comment>
<dbReference type="AlphaFoldDB" id="A0AA38CH60"/>
<keyword evidence="2" id="KW-1185">Reference proteome</keyword>
<name>A0AA38CH60_TAXCH</name>
<dbReference type="EMBL" id="JAHRHJ020000009">
    <property type="protein sequence ID" value="KAH9300047.1"/>
    <property type="molecule type" value="Genomic_DNA"/>
</dbReference>
<dbReference type="Proteomes" id="UP000824469">
    <property type="component" value="Unassembled WGS sequence"/>
</dbReference>
<proteinExistence type="predicted"/>
<organism evidence="1 2">
    <name type="scientific">Taxus chinensis</name>
    <name type="common">Chinese yew</name>
    <name type="synonym">Taxus wallichiana var. chinensis</name>
    <dbReference type="NCBI Taxonomy" id="29808"/>
    <lineage>
        <taxon>Eukaryota</taxon>
        <taxon>Viridiplantae</taxon>
        <taxon>Streptophyta</taxon>
        <taxon>Embryophyta</taxon>
        <taxon>Tracheophyta</taxon>
        <taxon>Spermatophyta</taxon>
        <taxon>Pinopsida</taxon>
        <taxon>Pinidae</taxon>
        <taxon>Conifers II</taxon>
        <taxon>Cupressales</taxon>
        <taxon>Taxaceae</taxon>
        <taxon>Taxus</taxon>
    </lineage>
</organism>
<sequence>VTCKNIDKATTNRALFKDIKEKNKETEHLKVEKEQEDEKNEAFLNMVEEIGDDILK</sequence>
<feature type="non-terminal residue" evidence="1">
    <location>
        <position position="56"/>
    </location>
</feature>
<protein>
    <submittedName>
        <fullName evidence="1">Uncharacterized protein</fullName>
    </submittedName>
</protein>
<accession>A0AA38CH60</accession>
<reference evidence="1 2" key="1">
    <citation type="journal article" date="2021" name="Nat. Plants">
        <title>The Taxus genome provides insights into paclitaxel biosynthesis.</title>
        <authorList>
            <person name="Xiong X."/>
            <person name="Gou J."/>
            <person name="Liao Q."/>
            <person name="Li Y."/>
            <person name="Zhou Q."/>
            <person name="Bi G."/>
            <person name="Li C."/>
            <person name="Du R."/>
            <person name="Wang X."/>
            <person name="Sun T."/>
            <person name="Guo L."/>
            <person name="Liang H."/>
            <person name="Lu P."/>
            <person name="Wu Y."/>
            <person name="Zhang Z."/>
            <person name="Ro D.K."/>
            <person name="Shang Y."/>
            <person name="Huang S."/>
            <person name="Yan J."/>
        </authorList>
    </citation>
    <scope>NUCLEOTIDE SEQUENCE [LARGE SCALE GENOMIC DNA]</scope>
    <source>
        <strain evidence="1">Ta-2019</strain>
    </source>
</reference>
<evidence type="ECO:0000313" key="1">
    <source>
        <dbReference type="EMBL" id="KAH9300047.1"/>
    </source>
</evidence>
<gene>
    <name evidence="1" type="ORF">KI387_011630</name>
</gene>
<evidence type="ECO:0000313" key="2">
    <source>
        <dbReference type="Proteomes" id="UP000824469"/>
    </source>
</evidence>